<reference evidence="1" key="1">
    <citation type="journal article" date="2014" name="Front. Microbiol.">
        <title>High frequency of phylogenetically diverse reductive dehalogenase-homologous genes in deep subseafloor sedimentary metagenomes.</title>
        <authorList>
            <person name="Kawai M."/>
            <person name="Futagami T."/>
            <person name="Toyoda A."/>
            <person name="Takaki Y."/>
            <person name="Nishi S."/>
            <person name="Hori S."/>
            <person name="Arai W."/>
            <person name="Tsubouchi T."/>
            <person name="Morono Y."/>
            <person name="Uchiyama I."/>
            <person name="Ito T."/>
            <person name="Fujiyama A."/>
            <person name="Inagaki F."/>
            <person name="Takami H."/>
        </authorList>
    </citation>
    <scope>NUCLEOTIDE SEQUENCE</scope>
    <source>
        <strain evidence="1">Expedition CK06-06</strain>
    </source>
</reference>
<dbReference type="EMBL" id="BARW01004648">
    <property type="protein sequence ID" value="GAI65298.1"/>
    <property type="molecule type" value="Genomic_DNA"/>
</dbReference>
<dbReference type="AlphaFoldDB" id="X1QAN5"/>
<protein>
    <submittedName>
        <fullName evidence="1">Uncharacterized protein</fullName>
    </submittedName>
</protein>
<proteinExistence type="predicted"/>
<sequence>MATTEHTINDALAGVLMETRSLWRFKGVVRSENIDVLKSSGKRPDILITEPNVSPVVVETEIVPAISVESDAKQRLGEHLSISGRRILSSLAVRLPLRLRDFSGQPLKDEIINAS</sequence>
<gene>
    <name evidence="1" type="ORF">S12H4_10724</name>
</gene>
<feature type="non-terminal residue" evidence="1">
    <location>
        <position position="115"/>
    </location>
</feature>
<evidence type="ECO:0000313" key="1">
    <source>
        <dbReference type="EMBL" id="GAI65298.1"/>
    </source>
</evidence>
<name>X1QAN5_9ZZZZ</name>
<organism evidence="1">
    <name type="scientific">marine sediment metagenome</name>
    <dbReference type="NCBI Taxonomy" id="412755"/>
    <lineage>
        <taxon>unclassified sequences</taxon>
        <taxon>metagenomes</taxon>
        <taxon>ecological metagenomes</taxon>
    </lineage>
</organism>
<accession>X1QAN5</accession>
<comment type="caution">
    <text evidence="1">The sequence shown here is derived from an EMBL/GenBank/DDBJ whole genome shotgun (WGS) entry which is preliminary data.</text>
</comment>